<dbReference type="EMBL" id="JAHXDN010000002">
    <property type="protein sequence ID" value="MBW4707807.1"/>
    <property type="molecule type" value="Genomic_DNA"/>
</dbReference>
<gene>
    <name evidence="2" type="ORF">KX928_08415</name>
</gene>
<evidence type="ECO:0000313" key="3">
    <source>
        <dbReference type="Proteomes" id="UP001138661"/>
    </source>
</evidence>
<reference evidence="2" key="1">
    <citation type="submission" date="2021-07" db="EMBL/GenBank/DDBJ databases">
        <title>Roseobacter insulae sp. nov., isolated from a tidal flat.</title>
        <authorList>
            <person name="Park S."/>
            <person name="Yoon J.-H."/>
        </authorList>
    </citation>
    <scope>NUCLEOTIDE SEQUENCE</scope>
    <source>
        <strain evidence="2">YSTF-M11</strain>
    </source>
</reference>
<evidence type="ECO:0000256" key="1">
    <source>
        <dbReference type="SAM" id="SignalP"/>
    </source>
</evidence>
<keyword evidence="1" id="KW-0732">Signal</keyword>
<evidence type="ECO:0008006" key="4">
    <source>
        <dbReference type="Google" id="ProtNLM"/>
    </source>
</evidence>
<dbReference type="Proteomes" id="UP001138661">
    <property type="component" value="Unassembled WGS sequence"/>
</dbReference>
<name>A0A9X1FUY9_9RHOB</name>
<organism evidence="2 3">
    <name type="scientific">Roseobacter insulae</name>
    <dbReference type="NCBI Taxonomy" id="2859783"/>
    <lineage>
        <taxon>Bacteria</taxon>
        <taxon>Pseudomonadati</taxon>
        <taxon>Pseudomonadota</taxon>
        <taxon>Alphaproteobacteria</taxon>
        <taxon>Rhodobacterales</taxon>
        <taxon>Roseobacteraceae</taxon>
        <taxon>Roseobacter</taxon>
    </lineage>
</organism>
<dbReference type="AlphaFoldDB" id="A0A9X1FUY9"/>
<sequence length="255" mass="26983">MFMYLRYCVFFVALAACGPTAERVTANFQYSNAGSLGTQNAGLFEPGSLFLWNTQTNELSFLDVLDLTPVGGSPAPANITSSNVSAIEISGVPVGSNNDLVRARVGAQAAFTAKSALREDYKNLVTALANYVGEMVAEGTDPDLALRPRDPGFRLVLVRSVIRAEDSELRIGGTDATDPNSVVAVDVGSGVSFNVRAGSSTSCSNPQGSASGTLPACFFNVAIFDPQYVEGNPRMQFNRVVEPADNLADALRSLR</sequence>
<evidence type="ECO:0000313" key="2">
    <source>
        <dbReference type="EMBL" id="MBW4707807.1"/>
    </source>
</evidence>
<dbReference type="RefSeq" id="WP_219500963.1">
    <property type="nucleotide sequence ID" value="NZ_JAHXDN010000002.1"/>
</dbReference>
<dbReference type="PROSITE" id="PS51257">
    <property type="entry name" value="PROKAR_LIPOPROTEIN"/>
    <property type="match status" value="1"/>
</dbReference>
<keyword evidence="3" id="KW-1185">Reference proteome</keyword>
<feature type="signal peptide" evidence="1">
    <location>
        <begin position="1"/>
        <end position="21"/>
    </location>
</feature>
<accession>A0A9X1FUY9</accession>
<feature type="chain" id="PRO_5040869967" description="Lipoprotein" evidence="1">
    <location>
        <begin position="22"/>
        <end position="255"/>
    </location>
</feature>
<comment type="caution">
    <text evidence="2">The sequence shown here is derived from an EMBL/GenBank/DDBJ whole genome shotgun (WGS) entry which is preliminary data.</text>
</comment>
<proteinExistence type="predicted"/>
<protein>
    <recommendedName>
        <fullName evidence="4">Lipoprotein</fullName>
    </recommendedName>
</protein>